<feature type="domain" description="Mandelate racemase/muconate lactonizing enzyme C-terminal" evidence="1">
    <location>
        <begin position="169"/>
        <end position="271"/>
    </location>
</feature>
<keyword evidence="3" id="KW-1185">Reference proteome</keyword>
<dbReference type="SMART" id="SM00922">
    <property type="entry name" value="MR_MLE"/>
    <property type="match status" value="1"/>
</dbReference>
<reference evidence="2 3" key="1">
    <citation type="submission" date="2024-02" db="EMBL/GenBank/DDBJ databases">
        <title>Haloferula sargassicola NBRC 104335.</title>
        <authorList>
            <person name="Ichikawa N."/>
            <person name="Katano-Makiyama Y."/>
            <person name="Hidaka K."/>
        </authorList>
    </citation>
    <scope>NUCLEOTIDE SEQUENCE [LARGE SCALE GENOMIC DNA]</scope>
    <source>
        <strain evidence="2 3">NBRC 104335</strain>
    </source>
</reference>
<dbReference type="InterPro" id="IPR029065">
    <property type="entry name" value="Enolase_C-like"/>
</dbReference>
<dbReference type="EMBL" id="BAABRI010000001">
    <property type="protein sequence ID" value="GAA5480952.1"/>
    <property type="molecule type" value="Genomic_DNA"/>
</dbReference>
<comment type="caution">
    <text evidence="2">The sequence shown here is derived from an EMBL/GenBank/DDBJ whole genome shotgun (WGS) entry which is preliminary data.</text>
</comment>
<gene>
    <name evidence="2" type="primary">menC_1</name>
    <name evidence="2" type="ORF">Hsar01_00157</name>
</gene>
<dbReference type="InterPro" id="IPR029017">
    <property type="entry name" value="Enolase-like_N"/>
</dbReference>
<dbReference type="PANTHER" id="PTHR48080">
    <property type="entry name" value="D-GALACTONATE DEHYDRATASE-RELATED"/>
    <property type="match status" value="1"/>
</dbReference>
<evidence type="ECO:0000313" key="2">
    <source>
        <dbReference type="EMBL" id="GAA5480952.1"/>
    </source>
</evidence>
<dbReference type="SUPFAM" id="SSF51604">
    <property type="entry name" value="Enolase C-terminal domain-like"/>
    <property type="match status" value="1"/>
</dbReference>
<dbReference type="Gene3D" id="3.30.390.10">
    <property type="entry name" value="Enolase-like, N-terminal domain"/>
    <property type="match status" value="1"/>
</dbReference>
<dbReference type="Proteomes" id="UP001476282">
    <property type="component" value="Unassembled WGS sequence"/>
</dbReference>
<dbReference type="Gene3D" id="3.20.20.120">
    <property type="entry name" value="Enolase-like C-terminal domain"/>
    <property type="match status" value="1"/>
</dbReference>
<evidence type="ECO:0000259" key="1">
    <source>
        <dbReference type="SMART" id="SM00922"/>
    </source>
</evidence>
<organism evidence="2 3">
    <name type="scientific">Haloferula sargassicola</name>
    <dbReference type="NCBI Taxonomy" id="490096"/>
    <lineage>
        <taxon>Bacteria</taxon>
        <taxon>Pseudomonadati</taxon>
        <taxon>Verrucomicrobiota</taxon>
        <taxon>Verrucomicrobiia</taxon>
        <taxon>Verrucomicrobiales</taxon>
        <taxon>Verrucomicrobiaceae</taxon>
        <taxon>Haloferula</taxon>
    </lineage>
</organism>
<dbReference type="RefSeq" id="WP_353565110.1">
    <property type="nucleotide sequence ID" value="NZ_BAABRI010000001.1"/>
</dbReference>
<dbReference type="PANTHER" id="PTHR48080:SF2">
    <property type="entry name" value="D-GALACTONATE DEHYDRATASE"/>
    <property type="match status" value="1"/>
</dbReference>
<dbReference type="Pfam" id="PF13378">
    <property type="entry name" value="MR_MLE_C"/>
    <property type="match status" value="1"/>
</dbReference>
<protein>
    <submittedName>
        <fullName evidence="2">O-succinylbenzoate synthase</fullName>
    </submittedName>
</protein>
<dbReference type="InterPro" id="IPR013342">
    <property type="entry name" value="Mandelate_racemase_C"/>
</dbReference>
<proteinExistence type="predicted"/>
<name>A0ABP9UJY5_9BACT</name>
<dbReference type="InterPro" id="IPR036849">
    <property type="entry name" value="Enolase-like_C_sf"/>
</dbReference>
<dbReference type="InterPro" id="IPR034593">
    <property type="entry name" value="DgoD-like"/>
</dbReference>
<dbReference type="SUPFAM" id="SSF54826">
    <property type="entry name" value="Enolase N-terminal domain-like"/>
    <property type="match status" value="1"/>
</dbReference>
<dbReference type="SFLD" id="SFLDS00001">
    <property type="entry name" value="Enolase"/>
    <property type="match status" value="1"/>
</dbReference>
<accession>A0ABP9UJY5</accession>
<sequence length="394" mass="44100">MKRRNFLQNTSFAATAALIGRSSAAESDALETLAEHRIEQIEFKEVRFSWPRLVGKNSRLDVHGQHHRLTAAVVHTDKSATGWGSAWRPDDGLTDLIRGKRVSELIDPASGILNPQLHFLDFALHDLAGIILDQPVYQMLGAKGPKESLLYSGMIYFDELEPKDHPAGLDKVIENCAWDLDHGYRQLKVKIGRGGKWYPHDEGLKTDIEIVRRIHDTFKDRGVELLVDANDAYSVEDAIAFLEGIRGVPLFWFEEPFREDREKTKQLRDWMHGNGYENTLVADGEADPDPAFCLELAREHILDAILHDTQSYGFTAWRKLMPKLVGCGTAASPHAWGDRFKTNYTIHLAAGLGNCCTIEGVTCESEDVDFGDYPLEDGKVTVSDAPGFGMKLLV</sequence>
<evidence type="ECO:0000313" key="3">
    <source>
        <dbReference type="Proteomes" id="UP001476282"/>
    </source>
</evidence>